<protein>
    <submittedName>
        <fullName evidence="1">Uncharacterized protein</fullName>
    </submittedName>
</protein>
<gene>
    <name evidence="1" type="ordered locus">Pput_0629</name>
</gene>
<proteinExistence type="predicted"/>
<dbReference type="HOGENOM" id="CLU_3357852_0_0_6"/>
<evidence type="ECO:0000313" key="1">
    <source>
        <dbReference type="EMBL" id="ABQ76797.1"/>
    </source>
</evidence>
<accession>A5VY37</accession>
<dbReference type="KEGG" id="ppf:Pput_0629"/>
<dbReference type="EMBL" id="CP000712">
    <property type="protein sequence ID" value="ABQ76797.1"/>
    <property type="molecule type" value="Genomic_DNA"/>
</dbReference>
<sequence>MCIFLAVSPTLGAMPANPQNLRFVSHYLWKVAVGHI</sequence>
<organism evidence="1">
    <name type="scientific">Pseudomonas putida (strain ATCC 700007 / DSM 6899 / JCM 31910 / BCRC 17059 / LMG 24140 / F1)</name>
    <dbReference type="NCBI Taxonomy" id="351746"/>
    <lineage>
        <taxon>Bacteria</taxon>
        <taxon>Pseudomonadati</taxon>
        <taxon>Pseudomonadota</taxon>
        <taxon>Gammaproteobacteria</taxon>
        <taxon>Pseudomonadales</taxon>
        <taxon>Pseudomonadaceae</taxon>
        <taxon>Pseudomonas</taxon>
    </lineage>
</organism>
<dbReference type="AlphaFoldDB" id="A5VY37"/>
<reference evidence="1" key="1">
    <citation type="submission" date="2007-05" db="EMBL/GenBank/DDBJ databases">
        <title>Complete sequence of Pseudomonas putida F1.</title>
        <authorList>
            <consortium name="US DOE Joint Genome Institute"/>
            <person name="Copeland A."/>
            <person name="Lucas S."/>
            <person name="Lapidus A."/>
            <person name="Barry K."/>
            <person name="Detter J.C."/>
            <person name="Glavina del Rio T."/>
            <person name="Hammon N."/>
            <person name="Israni S."/>
            <person name="Dalin E."/>
            <person name="Tice H."/>
            <person name="Pitluck S."/>
            <person name="Chain P."/>
            <person name="Malfatti S."/>
            <person name="Shin M."/>
            <person name="Vergez L."/>
            <person name="Schmutz J."/>
            <person name="Larimer F."/>
            <person name="Land M."/>
            <person name="Hauser L."/>
            <person name="Kyrpides N."/>
            <person name="Lykidis A."/>
            <person name="Parales R."/>
            <person name="Richardson P."/>
        </authorList>
    </citation>
    <scope>NUCLEOTIDE SEQUENCE [LARGE SCALE GENOMIC DNA]</scope>
    <source>
        <strain evidence="1">F1</strain>
    </source>
</reference>
<name>A5VY37_PSEP1</name>